<dbReference type="AlphaFoldDB" id="A0A9R0TAB8"/>
<name>A0A9R0TAB8_TRITD</name>
<protein>
    <submittedName>
        <fullName evidence="3">Uncharacterized protein</fullName>
    </submittedName>
</protein>
<feature type="transmembrane region" description="Helical" evidence="2">
    <location>
        <begin position="98"/>
        <end position="124"/>
    </location>
</feature>
<dbReference type="Proteomes" id="UP000324705">
    <property type="component" value="Chromosome 4B"/>
</dbReference>
<keyword evidence="2" id="KW-1133">Transmembrane helix</keyword>
<organism evidence="3 4">
    <name type="scientific">Triticum turgidum subsp. durum</name>
    <name type="common">Durum wheat</name>
    <name type="synonym">Triticum durum</name>
    <dbReference type="NCBI Taxonomy" id="4567"/>
    <lineage>
        <taxon>Eukaryota</taxon>
        <taxon>Viridiplantae</taxon>
        <taxon>Streptophyta</taxon>
        <taxon>Embryophyta</taxon>
        <taxon>Tracheophyta</taxon>
        <taxon>Spermatophyta</taxon>
        <taxon>Magnoliopsida</taxon>
        <taxon>Liliopsida</taxon>
        <taxon>Poales</taxon>
        <taxon>Poaceae</taxon>
        <taxon>BOP clade</taxon>
        <taxon>Pooideae</taxon>
        <taxon>Triticodae</taxon>
        <taxon>Triticeae</taxon>
        <taxon>Triticinae</taxon>
        <taxon>Triticum</taxon>
    </lineage>
</organism>
<dbReference type="EMBL" id="LT934118">
    <property type="protein sequence ID" value="VAI10128.1"/>
    <property type="molecule type" value="Genomic_DNA"/>
</dbReference>
<keyword evidence="2" id="KW-0812">Transmembrane</keyword>
<evidence type="ECO:0000313" key="3">
    <source>
        <dbReference type="EMBL" id="VAI10128.1"/>
    </source>
</evidence>
<proteinExistence type="predicted"/>
<keyword evidence="4" id="KW-1185">Reference proteome</keyword>
<keyword evidence="2" id="KW-0472">Membrane</keyword>
<accession>A0A9R0TAB8</accession>
<dbReference type="Gramene" id="TRITD4Bv1G183160.1">
    <property type="protein sequence ID" value="TRITD4Bv1G183160.1"/>
    <property type="gene ID" value="TRITD4Bv1G183160"/>
</dbReference>
<sequence>MAAALFPQLAATLPSLRPSPSASLLPPRGARIALRRSRHPYPLARNSGWFQNATRLRTEDPKKTLFASDSDSPSTEVSKQSSTGDASASPDGPPVLTILAGIVVFFLLLWVIGSIFTWTVGLVFGAAKS</sequence>
<feature type="region of interest" description="Disordered" evidence="1">
    <location>
        <begin position="61"/>
        <end position="91"/>
    </location>
</feature>
<evidence type="ECO:0000256" key="2">
    <source>
        <dbReference type="SAM" id="Phobius"/>
    </source>
</evidence>
<reference evidence="3 4" key="1">
    <citation type="submission" date="2017-09" db="EMBL/GenBank/DDBJ databases">
        <authorList>
            <consortium name="International Durum Wheat Genome Sequencing Consortium (IDWGSC)"/>
            <person name="Milanesi L."/>
        </authorList>
    </citation>
    <scope>NUCLEOTIDE SEQUENCE [LARGE SCALE GENOMIC DNA]</scope>
    <source>
        <strain evidence="4">cv. Svevo</strain>
    </source>
</reference>
<gene>
    <name evidence="3" type="ORF">TRITD_4Bv1G183160</name>
</gene>
<evidence type="ECO:0000256" key="1">
    <source>
        <dbReference type="SAM" id="MobiDB-lite"/>
    </source>
</evidence>
<feature type="compositionally biased region" description="Polar residues" evidence="1">
    <location>
        <begin position="67"/>
        <end position="86"/>
    </location>
</feature>
<evidence type="ECO:0000313" key="4">
    <source>
        <dbReference type="Proteomes" id="UP000324705"/>
    </source>
</evidence>